<evidence type="ECO:0000256" key="5">
    <source>
        <dbReference type="ARBA" id="ARBA00048467"/>
    </source>
</evidence>
<accession>A0A2A4AL06</accession>
<evidence type="ECO:0000313" key="9">
    <source>
        <dbReference type="EMBL" id="PCC82788.1"/>
    </source>
</evidence>
<evidence type="ECO:0000256" key="4">
    <source>
        <dbReference type="ARBA" id="ARBA00022777"/>
    </source>
</evidence>
<keyword evidence="4 7" id="KW-0418">Kinase</keyword>
<dbReference type="PANTHER" id="PTHR30409:SF1">
    <property type="entry name" value="CARBAMATE KINASE-RELATED"/>
    <property type="match status" value="1"/>
</dbReference>
<dbReference type="PRINTS" id="PR01469">
    <property type="entry name" value="CARBMTKINASE"/>
</dbReference>
<dbReference type="InterPro" id="IPR001048">
    <property type="entry name" value="Asp/Glu/Uridylate_kinase"/>
</dbReference>
<dbReference type="CDD" id="cd04235">
    <property type="entry name" value="AAK_CK"/>
    <property type="match status" value="1"/>
</dbReference>
<comment type="similarity">
    <text evidence="1 7">Belongs to the carbamate kinase family.</text>
</comment>
<dbReference type="GO" id="GO:0005829">
    <property type="term" value="C:cytosol"/>
    <property type="evidence" value="ECO:0007669"/>
    <property type="project" value="TreeGrafter"/>
</dbReference>
<evidence type="ECO:0000256" key="6">
    <source>
        <dbReference type="NCBIfam" id="TIGR00746"/>
    </source>
</evidence>
<dbReference type="Gene3D" id="3.40.1160.10">
    <property type="entry name" value="Acetylglutamate kinase-like"/>
    <property type="match status" value="1"/>
</dbReference>
<dbReference type="Proteomes" id="UP000218690">
    <property type="component" value="Unassembled WGS sequence"/>
</dbReference>
<dbReference type="NCBIfam" id="NF009007">
    <property type="entry name" value="PRK12352.1"/>
    <property type="match status" value="1"/>
</dbReference>
<evidence type="ECO:0000256" key="2">
    <source>
        <dbReference type="ARBA" id="ARBA00013070"/>
    </source>
</evidence>
<evidence type="ECO:0000256" key="1">
    <source>
        <dbReference type="ARBA" id="ARBA00011066"/>
    </source>
</evidence>
<dbReference type="InterPro" id="IPR003964">
    <property type="entry name" value="Carb_kinase"/>
</dbReference>
<dbReference type="PIRSF" id="PIRSF000723">
    <property type="entry name" value="Carbamate_kin"/>
    <property type="match status" value="1"/>
</dbReference>
<dbReference type="InterPro" id="IPR036393">
    <property type="entry name" value="AceGlu_kinase-like_sf"/>
</dbReference>
<organism evidence="9 10">
    <name type="scientific">Corynebacterium accolens</name>
    <dbReference type="NCBI Taxonomy" id="38284"/>
    <lineage>
        <taxon>Bacteria</taxon>
        <taxon>Bacillati</taxon>
        <taxon>Actinomycetota</taxon>
        <taxon>Actinomycetes</taxon>
        <taxon>Mycobacteriales</taxon>
        <taxon>Corynebacteriaceae</taxon>
        <taxon>Corynebacterium</taxon>
    </lineage>
</organism>
<gene>
    <name evidence="9" type="primary">arcC</name>
    <name evidence="9" type="ORF">COM45_06325</name>
</gene>
<comment type="caution">
    <text evidence="9">The sequence shown here is derived from an EMBL/GenBank/DDBJ whole genome shotgun (WGS) entry which is preliminary data.</text>
</comment>
<evidence type="ECO:0000313" key="10">
    <source>
        <dbReference type="Proteomes" id="UP000218690"/>
    </source>
</evidence>
<dbReference type="PANTHER" id="PTHR30409">
    <property type="entry name" value="CARBAMATE KINASE"/>
    <property type="match status" value="1"/>
</dbReference>
<feature type="domain" description="Aspartate/glutamate/uridylate kinase" evidence="8">
    <location>
        <begin position="5"/>
        <end position="292"/>
    </location>
</feature>
<keyword evidence="3 7" id="KW-0808">Transferase</keyword>
<dbReference type="FunFam" id="3.40.1160.10:FF:000007">
    <property type="entry name" value="Carbamate kinase"/>
    <property type="match status" value="1"/>
</dbReference>
<evidence type="ECO:0000256" key="7">
    <source>
        <dbReference type="PIRNR" id="PIRNR000723"/>
    </source>
</evidence>
<comment type="catalytic activity">
    <reaction evidence="5">
        <text>hydrogencarbonate + NH4(+) + ATP = carbamoyl phosphate + ADP + H2O + H(+)</text>
        <dbReference type="Rhea" id="RHEA:10152"/>
        <dbReference type="ChEBI" id="CHEBI:15377"/>
        <dbReference type="ChEBI" id="CHEBI:15378"/>
        <dbReference type="ChEBI" id="CHEBI:17544"/>
        <dbReference type="ChEBI" id="CHEBI:28938"/>
        <dbReference type="ChEBI" id="CHEBI:30616"/>
        <dbReference type="ChEBI" id="CHEBI:58228"/>
        <dbReference type="ChEBI" id="CHEBI:456216"/>
        <dbReference type="EC" id="2.7.2.2"/>
    </reaction>
</comment>
<dbReference type="GO" id="GO:0008804">
    <property type="term" value="F:carbamate kinase activity"/>
    <property type="evidence" value="ECO:0007669"/>
    <property type="project" value="UniProtKB-UniRule"/>
</dbReference>
<name>A0A2A4AL06_9CORY</name>
<evidence type="ECO:0000256" key="3">
    <source>
        <dbReference type="ARBA" id="ARBA00022679"/>
    </source>
</evidence>
<dbReference type="Pfam" id="PF00696">
    <property type="entry name" value="AA_kinase"/>
    <property type="match status" value="1"/>
</dbReference>
<reference evidence="9 10" key="1">
    <citation type="submission" date="2017-09" db="EMBL/GenBank/DDBJ databases">
        <title>Draft Genome Sequence of Corynebacterium accolens AH4003.</title>
        <authorList>
            <person name="Chen Y."/>
            <person name="Oosthuysen W.F."/>
            <person name="Kelley S."/>
            <person name="Horswill A."/>
        </authorList>
    </citation>
    <scope>NUCLEOTIDE SEQUENCE [LARGE SCALE GENOMIC DNA]</scope>
    <source>
        <strain evidence="9 10">AH4003</strain>
    </source>
</reference>
<dbReference type="SUPFAM" id="SSF53633">
    <property type="entry name" value="Carbamate kinase-like"/>
    <property type="match status" value="1"/>
</dbReference>
<dbReference type="AlphaFoldDB" id="A0A2A4AL06"/>
<proteinExistence type="inferred from homology"/>
<dbReference type="GO" id="GO:0019546">
    <property type="term" value="P:L-arginine deiminase pathway"/>
    <property type="evidence" value="ECO:0007669"/>
    <property type="project" value="TreeGrafter"/>
</dbReference>
<sequence>MDKRRVVVALGGNALGNTPTEQLEAIRQTADSIVDLIEAGHEVVVTHGNGPQVGMIKVSSDFSHQEGTTPEIPFAECGAMSEGYIGYHLQQAIENVLRMRNLERDCYSLITQTVVDENDPAFDNPTKPIGVYYSEEEAKRLAKETGNTYVEDSGRGWRWVIASPLPIEVVEARSIANILGSGGIAIAAGGGGIPVVRKEGQLSGVTAVIDKDRTAALIAQQIEADTLLILTAVDYAYSGFNTPEQKALEKVTVDEVEKLIDDAAFAPGSMLPKVEACLEFARSGAGRRAIITSLEHAGEAMTGSVGTVITS</sequence>
<dbReference type="EMBL" id="NWBP01000022">
    <property type="protein sequence ID" value="PCC82788.1"/>
    <property type="molecule type" value="Genomic_DNA"/>
</dbReference>
<evidence type="ECO:0000259" key="8">
    <source>
        <dbReference type="Pfam" id="PF00696"/>
    </source>
</evidence>
<protein>
    <recommendedName>
        <fullName evidence="2 6">Carbamate kinase</fullName>
    </recommendedName>
</protein>
<dbReference type="NCBIfam" id="TIGR00746">
    <property type="entry name" value="arcC"/>
    <property type="match status" value="1"/>
</dbReference>